<evidence type="ECO:0000259" key="1">
    <source>
        <dbReference type="Pfam" id="PF01243"/>
    </source>
</evidence>
<sequence>MAIPGWQRADSPFHSGERAIQKRLGALDQMDNFGRRIIREFLPDQHRQFYSQLSYFLVGTVDTGGNPWASILVGEPGFISTPNDRTLHIAAQPLYGDPLTKTLKVGIDIGFLGIELHTRRRNRVNGMVSNVGPDGFEVQVSQTFGNCPKYIQARQFNLVTFDPTAAKPLHTFTTLGEAERQGILAADTFFIATAYLDDAAGVAKGVDVSHRGGKPGFVRIDGDTLTVPDFAGNCHFNTFGNIEVNPRAGLLFIDFERGNLLYLTGRAEVIWDGDPEIEAYAGAERLFKFHLTQGIQVDSGLPLAWSQPEYSRFLEHTGSW</sequence>
<dbReference type="PANTHER" id="PTHR42815:SF2">
    <property type="entry name" value="FAD-BINDING, PUTATIVE (AFU_ORTHOLOGUE AFUA_6G07600)-RELATED"/>
    <property type="match status" value="1"/>
</dbReference>
<accession>A0ABR9VTZ4</accession>
<proteinExistence type="predicted"/>
<comment type="caution">
    <text evidence="2">The sequence shown here is derived from an EMBL/GenBank/DDBJ whole genome shotgun (WGS) entry which is preliminary data.</text>
</comment>
<dbReference type="PANTHER" id="PTHR42815">
    <property type="entry name" value="FAD-BINDING, PUTATIVE (AFU_ORTHOLOGUE AFUA_6G07600)-RELATED"/>
    <property type="match status" value="1"/>
</dbReference>
<protein>
    <submittedName>
        <fullName evidence="2">Pyridoxamine 5'-phosphate oxidase family protein</fullName>
    </submittedName>
</protein>
<dbReference type="Proteomes" id="UP000658720">
    <property type="component" value="Unassembled WGS sequence"/>
</dbReference>
<keyword evidence="3" id="KW-1185">Reference proteome</keyword>
<evidence type="ECO:0000313" key="2">
    <source>
        <dbReference type="EMBL" id="MBE9254825.1"/>
    </source>
</evidence>
<gene>
    <name evidence="2" type="ORF">IQ217_13450</name>
</gene>
<dbReference type="Gene3D" id="2.30.110.10">
    <property type="entry name" value="Electron Transport, Fmn-binding Protein, Chain A"/>
    <property type="match status" value="1"/>
</dbReference>
<evidence type="ECO:0000313" key="3">
    <source>
        <dbReference type="Proteomes" id="UP000658720"/>
    </source>
</evidence>
<dbReference type="Pfam" id="PF01243">
    <property type="entry name" value="PNPOx_N"/>
    <property type="match status" value="1"/>
</dbReference>
<organism evidence="2 3">
    <name type="scientific">Synechocystis salina LEGE 00031</name>
    <dbReference type="NCBI Taxonomy" id="1828736"/>
    <lineage>
        <taxon>Bacteria</taxon>
        <taxon>Bacillati</taxon>
        <taxon>Cyanobacteriota</taxon>
        <taxon>Cyanophyceae</taxon>
        <taxon>Synechococcales</taxon>
        <taxon>Merismopediaceae</taxon>
        <taxon>Synechocystis</taxon>
    </lineage>
</organism>
<reference evidence="2 3" key="1">
    <citation type="submission" date="2020-10" db="EMBL/GenBank/DDBJ databases">
        <authorList>
            <person name="Castelo-Branco R."/>
            <person name="Eusebio N."/>
            <person name="Adriana R."/>
            <person name="Vieira A."/>
            <person name="Brugerolle De Fraissinette N."/>
            <person name="Rezende De Castro R."/>
            <person name="Schneider M.P."/>
            <person name="Vasconcelos V."/>
            <person name="Leao P.N."/>
        </authorList>
    </citation>
    <scope>NUCLEOTIDE SEQUENCE [LARGE SCALE GENOMIC DNA]</scope>
    <source>
        <strain evidence="2 3">LEGE 00031</strain>
    </source>
</reference>
<dbReference type="SUPFAM" id="SSF50475">
    <property type="entry name" value="FMN-binding split barrel"/>
    <property type="match status" value="1"/>
</dbReference>
<dbReference type="InterPro" id="IPR011576">
    <property type="entry name" value="Pyridox_Oxase_N"/>
</dbReference>
<dbReference type="RefSeq" id="WP_194020333.1">
    <property type="nucleotide sequence ID" value="NZ_JADEVV010000040.1"/>
</dbReference>
<dbReference type="EMBL" id="JADEVV010000040">
    <property type="protein sequence ID" value="MBE9254825.1"/>
    <property type="molecule type" value="Genomic_DNA"/>
</dbReference>
<feature type="domain" description="Pyridoxamine 5'-phosphate oxidase N-terminal" evidence="1">
    <location>
        <begin position="178"/>
        <end position="279"/>
    </location>
</feature>
<name>A0ABR9VTZ4_9SYNC</name>
<dbReference type="InterPro" id="IPR012349">
    <property type="entry name" value="Split_barrel_FMN-bd"/>
</dbReference>